<dbReference type="Proteomes" id="UP001138921">
    <property type="component" value="Unassembled WGS sequence"/>
</dbReference>
<accession>A0A9X1D5G4</accession>
<reference evidence="2" key="2">
    <citation type="submission" date="2021-03" db="EMBL/GenBank/DDBJ databases">
        <authorList>
            <person name="Artuso I."/>
            <person name="Turrini P."/>
            <person name="Pirolo M."/>
            <person name="Lugli G.A."/>
            <person name="Ventura M."/>
            <person name="Visca P."/>
        </authorList>
    </citation>
    <scope>NUCLEOTIDE SEQUENCE</scope>
    <source>
        <strain evidence="2">LMG 26462</strain>
    </source>
</reference>
<sequence length="85" mass="9585">MAIARGEDEVQEAFLRLDAATAGRTLDEPVGYLCRIIRNLAIDCIRRRSVEGRHVTDARDVEGVAEDHDDHRYLKNLLRRAGPSV</sequence>
<evidence type="ECO:0000313" key="2">
    <source>
        <dbReference type="EMBL" id="MBT1155956.1"/>
    </source>
</evidence>
<keyword evidence="3" id="KW-1185">Reference proteome</keyword>
<dbReference type="Pfam" id="PF04542">
    <property type="entry name" value="Sigma70_r2"/>
    <property type="match status" value="1"/>
</dbReference>
<dbReference type="RefSeq" id="WP_214388611.1">
    <property type="nucleotide sequence ID" value="NZ_JAFLWW010000003.1"/>
</dbReference>
<comment type="caution">
    <text evidence="2">The sequence shown here is derived from an EMBL/GenBank/DDBJ whole genome shotgun (WGS) entry which is preliminary data.</text>
</comment>
<organism evidence="2 3">
    <name type="scientific">Aminobacter anthyllidis</name>
    <dbReference type="NCBI Taxonomy" id="1035067"/>
    <lineage>
        <taxon>Bacteria</taxon>
        <taxon>Pseudomonadati</taxon>
        <taxon>Pseudomonadota</taxon>
        <taxon>Alphaproteobacteria</taxon>
        <taxon>Hyphomicrobiales</taxon>
        <taxon>Phyllobacteriaceae</taxon>
        <taxon>Aminobacter</taxon>
    </lineage>
</organism>
<feature type="domain" description="RNA polymerase sigma-70 region 2" evidence="1">
    <location>
        <begin position="7"/>
        <end position="49"/>
    </location>
</feature>
<dbReference type="EMBL" id="JAFLWW010000003">
    <property type="protein sequence ID" value="MBT1155956.1"/>
    <property type="molecule type" value="Genomic_DNA"/>
</dbReference>
<dbReference type="GO" id="GO:0006352">
    <property type="term" value="P:DNA-templated transcription initiation"/>
    <property type="evidence" value="ECO:0007669"/>
    <property type="project" value="InterPro"/>
</dbReference>
<evidence type="ECO:0000259" key="1">
    <source>
        <dbReference type="Pfam" id="PF04542"/>
    </source>
</evidence>
<dbReference type="GO" id="GO:0003700">
    <property type="term" value="F:DNA-binding transcription factor activity"/>
    <property type="evidence" value="ECO:0007669"/>
    <property type="project" value="InterPro"/>
</dbReference>
<dbReference type="InterPro" id="IPR013325">
    <property type="entry name" value="RNA_pol_sigma_r2"/>
</dbReference>
<name>A0A9X1D5G4_9HYPH</name>
<dbReference type="AlphaFoldDB" id="A0A9X1D5G4"/>
<protein>
    <recommendedName>
        <fullName evidence="1">RNA polymerase sigma-70 region 2 domain-containing protein</fullName>
    </recommendedName>
</protein>
<dbReference type="InterPro" id="IPR007627">
    <property type="entry name" value="RNA_pol_sigma70_r2"/>
</dbReference>
<dbReference type="SUPFAM" id="SSF88946">
    <property type="entry name" value="Sigma2 domain of RNA polymerase sigma factors"/>
    <property type="match status" value="1"/>
</dbReference>
<reference evidence="2" key="1">
    <citation type="journal article" date="2021" name="Microorganisms">
        <title>Phylogenomic Reconstruction and Metabolic Potential of the Genus Aminobacter.</title>
        <authorList>
            <person name="Artuso I."/>
            <person name="Turrini P."/>
            <person name="Pirolo M."/>
            <person name="Lugli G.A."/>
            <person name="Ventura M."/>
            <person name="Visca P."/>
        </authorList>
    </citation>
    <scope>NUCLEOTIDE SEQUENCE</scope>
    <source>
        <strain evidence="2">LMG 26462</strain>
    </source>
</reference>
<gene>
    <name evidence="2" type="ORF">J1C56_10170</name>
</gene>
<proteinExistence type="predicted"/>
<dbReference type="Gene3D" id="1.10.1740.10">
    <property type="match status" value="1"/>
</dbReference>
<evidence type="ECO:0000313" key="3">
    <source>
        <dbReference type="Proteomes" id="UP001138921"/>
    </source>
</evidence>